<evidence type="ECO:0000256" key="1">
    <source>
        <dbReference type="ARBA" id="ARBA00004141"/>
    </source>
</evidence>
<dbReference type="EMBL" id="NOVD01000009">
    <property type="protein sequence ID" value="PCK26438.1"/>
    <property type="molecule type" value="Genomic_DNA"/>
</dbReference>
<protein>
    <submittedName>
        <fullName evidence="6">Energy-coupling factor transporter transmembrane protein EcfT</fullName>
    </submittedName>
</protein>
<organism evidence="6 7">
    <name type="scientific">Rhodococcus qingshengii</name>
    <dbReference type="NCBI Taxonomy" id="334542"/>
    <lineage>
        <taxon>Bacteria</taxon>
        <taxon>Bacillati</taxon>
        <taxon>Actinomycetota</taxon>
        <taxon>Actinomycetes</taxon>
        <taxon>Mycobacteriales</taxon>
        <taxon>Nocardiaceae</taxon>
        <taxon>Rhodococcus</taxon>
        <taxon>Rhodococcus erythropolis group</taxon>
    </lineage>
</organism>
<accession>A0A2A5JA21</accession>
<dbReference type="InterPro" id="IPR003339">
    <property type="entry name" value="ABC/ECF_trnsptr_transmembrane"/>
</dbReference>
<dbReference type="PANTHER" id="PTHR33514">
    <property type="entry name" value="PROTEIN ABCI12, CHLOROPLASTIC"/>
    <property type="match status" value="1"/>
</dbReference>
<dbReference type="Proteomes" id="UP000230886">
    <property type="component" value="Unassembled WGS sequence"/>
</dbReference>
<feature type="transmembrane region" description="Helical" evidence="5">
    <location>
        <begin position="91"/>
        <end position="110"/>
    </location>
</feature>
<dbReference type="RefSeq" id="WP_019748187.1">
    <property type="nucleotide sequence ID" value="NZ_NOVD01000009.1"/>
</dbReference>
<dbReference type="PANTHER" id="PTHR33514:SF13">
    <property type="entry name" value="PROTEIN ABCI12, CHLOROPLASTIC"/>
    <property type="match status" value="1"/>
</dbReference>
<feature type="transmembrane region" description="Helical" evidence="5">
    <location>
        <begin position="43"/>
        <end position="61"/>
    </location>
</feature>
<evidence type="ECO:0000256" key="4">
    <source>
        <dbReference type="ARBA" id="ARBA00023136"/>
    </source>
</evidence>
<feature type="transmembrane region" description="Helical" evidence="5">
    <location>
        <begin position="20"/>
        <end position="37"/>
    </location>
</feature>
<name>A0A2A5JA21_RHOSG</name>
<proteinExistence type="predicted"/>
<evidence type="ECO:0000313" key="7">
    <source>
        <dbReference type="Proteomes" id="UP000230886"/>
    </source>
</evidence>
<dbReference type="GO" id="GO:0005886">
    <property type="term" value="C:plasma membrane"/>
    <property type="evidence" value="ECO:0007669"/>
    <property type="project" value="TreeGrafter"/>
</dbReference>
<evidence type="ECO:0000256" key="2">
    <source>
        <dbReference type="ARBA" id="ARBA00022692"/>
    </source>
</evidence>
<dbReference type="CDD" id="cd16914">
    <property type="entry name" value="EcfT"/>
    <property type="match status" value="1"/>
</dbReference>
<keyword evidence="3 5" id="KW-1133">Transmembrane helix</keyword>
<evidence type="ECO:0000256" key="3">
    <source>
        <dbReference type="ARBA" id="ARBA00022989"/>
    </source>
</evidence>
<dbReference type="Pfam" id="PF02361">
    <property type="entry name" value="CbiQ"/>
    <property type="match status" value="1"/>
</dbReference>
<evidence type="ECO:0000313" key="6">
    <source>
        <dbReference type="EMBL" id="PCK26438.1"/>
    </source>
</evidence>
<feature type="transmembrane region" description="Helical" evidence="5">
    <location>
        <begin position="68"/>
        <end position="85"/>
    </location>
</feature>
<comment type="subcellular location">
    <subcellularLocation>
        <location evidence="1">Membrane</location>
        <topology evidence="1">Multi-pass membrane protein</topology>
    </subcellularLocation>
</comment>
<reference evidence="6 7" key="1">
    <citation type="submission" date="2017-07" db="EMBL/GenBank/DDBJ databases">
        <title>Draft sequence of Rhodococcus enclensis 23b-28.</title>
        <authorList>
            <person name="Besaury L."/>
            <person name="Sancelme M."/>
            <person name="Amato P."/>
            <person name="Lallement A."/>
            <person name="Delort A.-M."/>
        </authorList>
    </citation>
    <scope>NUCLEOTIDE SEQUENCE [LARGE SCALE GENOMIC DNA]</scope>
    <source>
        <strain evidence="6 7">23b-28</strain>
    </source>
</reference>
<evidence type="ECO:0000256" key="5">
    <source>
        <dbReference type="SAM" id="Phobius"/>
    </source>
</evidence>
<keyword evidence="2 5" id="KW-0812">Transmembrane</keyword>
<dbReference type="AlphaFoldDB" id="A0A2A5JA21"/>
<comment type="caution">
    <text evidence="6">The sequence shown here is derived from an EMBL/GenBank/DDBJ whole genome shotgun (WGS) entry which is preliminary data.</text>
</comment>
<keyword evidence="4 5" id="KW-0472">Membrane</keyword>
<sequence length="201" mass="21805">MTTLGVYRPGCSLLHRMPTGIKLFALVVAILAVSIFVREPWQLAAPTIVVVALYAIARIPPMTAIRQLRPALWMLLFIGAFQLVVAGWQRAAVVCGVLIISIAFAAIMGLTTRISEMLDAITRFLTPLRRFGVNPERIALLLAMTIRCIPLMFEVITQVSEARKARGLGFSLRSFAVPVIVGTLMTADAMGEALAARGADD</sequence>
<gene>
    <name evidence="6" type="ORF">CHR55_15870</name>
</gene>